<dbReference type="Gene3D" id="2.40.240.20">
    <property type="entry name" value="Hypothetical PUA domain-like, domain 1"/>
    <property type="match status" value="1"/>
</dbReference>
<comment type="subcellular location">
    <subcellularLocation>
        <location evidence="1 12">Cytoplasm</location>
    </subcellularLocation>
</comment>
<evidence type="ECO:0000259" key="13">
    <source>
        <dbReference type="Pfam" id="PF04452"/>
    </source>
</evidence>
<keyword evidence="15" id="KW-1185">Reference proteome</keyword>
<keyword evidence="5 12" id="KW-0963">Cytoplasm</keyword>
<reference evidence="15" key="1">
    <citation type="submission" date="2017-02" db="EMBL/GenBank/DDBJ databases">
        <authorList>
            <person name="Varghese N."/>
            <person name="Submissions S."/>
        </authorList>
    </citation>
    <scope>NUCLEOTIDE SEQUENCE [LARGE SCALE GENOMIC DNA]</scope>
    <source>
        <strain evidence="15">ATCC 27862</strain>
    </source>
</reference>
<dbReference type="PANTHER" id="PTHR30027:SF3">
    <property type="entry name" value="16S RRNA (URACIL(1498)-N(3))-METHYLTRANSFERASE"/>
    <property type="match status" value="1"/>
</dbReference>
<dbReference type="EC" id="2.1.1.193" evidence="3 12"/>
<evidence type="ECO:0000256" key="7">
    <source>
        <dbReference type="ARBA" id="ARBA00022603"/>
    </source>
</evidence>
<dbReference type="Pfam" id="PF04452">
    <property type="entry name" value="Methyltrans_RNA"/>
    <property type="match status" value="1"/>
</dbReference>
<dbReference type="NCBIfam" id="NF008701">
    <property type="entry name" value="PRK11713.5-5"/>
    <property type="match status" value="1"/>
</dbReference>
<dbReference type="GO" id="GO:0070042">
    <property type="term" value="F:rRNA (uridine-N3-)-methyltransferase activity"/>
    <property type="evidence" value="ECO:0007669"/>
    <property type="project" value="TreeGrafter"/>
</dbReference>
<accession>A0A1T4LYU5</accession>
<keyword evidence="9 12" id="KW-0949">S-adenosyl-L-methionine</keyword>
<protein>
    <recommendedName>
        <fullName evidence="4 12">Ribosomal RNA small subunit methyltransferase E</fullName>
        <ecNumber evidence="3 12">2.1.1.193</ecNumber>
    </recommendedName>
</protein>
<name>A0A1T4LYU5_9BACT</name>
<evidence type="ECO:0000256" key="12">
    <source>
        <dbReference type="PIRNR" id="PIRNR015601"/>
    </source>
</evidence>
<evidence type="ECO:0000256" key="4">
    <source>
        <dbReference type="ARBA" id="ARBA00013673"/>
    </source>
</evidence>
<dbReference type="AlphaFoldDB" id="A0A1T4LYU5"/>
<dbReference type="OrthoDB" id="9815641at2"/>
<gene>
    <name evidence="14" type="ORF">SAMN02745154_00574</name>
</gene>
<sequence>MNRFFVNEKVNNYFILDKDTLKHLKVIRANDKEFICVYNNEFYKCILQDDKALIIEKINQNHELNIEVVLAISVIKWERFEWALQKATELGVSKIIPIITQYTQHDLVRFNKFDAKLDRLKSIVKSAAEQSFRNNIPEISPLTKFKDVLKYNIENKFIAHEQITTSVSLPQPINENVLFIVGPEGGFSQEEILLATENNVSAVSLGSRILRAETAAIYLLSQIKIQ</sequence>
<keyword evidence="6 12" id="KW-0698">rRNA processing</keyword>
<dbReference type="GO" id="GO:0005737">
    <property type="term" value="C:cytoplasm"/>
    <property type="evidence" value="ECO:0007669"/>
    <property type="project" value="UniProtKB-SubCell"/>
</dbReference>
<dbReference type="STRING" id="171291.SAMN02745154_00574"/>
<keyword evidence="8 12" id="KW-0808">Transferase</keyword>
<evidence type="ECO:0000256" key="11">
    <source>
        <dbReference type="ARBA" id="ARBA00047944"/>
    </source>
</evidence>
<comment type="function">
    <text evidence="10 12">Specifically methylates the N3 position of the uracil ring of uridine 1498 (m3U1498) in 16S rRNA. Acts on the fully assembled 30S ribosomal subunit.</text>
</comment>
<dbReference type="CDD" id="cd18084">
    <property type="entry name" value="RsmE-like"/>
    <property type="match status" value="1"/>
</dbReference>
<dbReference type="InterPro" id="IPR029028">
    <property type="entry name" value="Alpha/beta_knot_MTases"/>
</dbReference>
<evidence type="ECO:0000256" key="2">
    <source>
        <dbReference type="ARBA" id="ARBA00005528"/>
    </source>
</evidence>
<dbReference type="PIRSF" id="PIRSF015601">
    <property type="entry name" value="MTase_slr0722"/>
    <property type="match status" value="1"/>
</dbReference>
<dbReference type="GO" id="GO:0070475">
    <property type="term" value="P:rRNA base methylation"/>
    <property type="evidence" value="ECO:0007669"/>
    <property type="project" value="TreeGrafter"/>
</dbReference>
<dbReference type="NCBIfam" id="TIGR00046">
    <property type="entry name" value="RsmE family RNA methyltransferase"/>
    <property type="match status" value="1"/>
</dbReference>
<comment type="similarity">
    <text evidence="2 12">Belongs to the RNA methyltransferase RsmE family.</text>
</comment>
<proteinExistence type="inferred from homology"/>
<evidence type="ECO:0000313" key="14">
    <source>
        <dbReference type="EMBL" id="SJZ59816.1"/>
    </source>
</evidence>
<evidence type="ECO:0000256" key="8">
    <source>
        <dbReference type="ARBA" id="ARBA00022679"/>
    </source>
</evidence>
<dbReference type="Gene3D" id="3.40.1280.10">
    <property type="match status" value="1"/>
</dbReference>
<dbReference type="InterPro" id="IPR029026">
    <property type="entry name" value="tRNA_m1G_MTases_N"/>
</dbReference>
<evidence type="ECO:0000256" key="10">
    <source>
        <dbReference type="ARBA" id="ARBA00025699"/>
    </source>
</evidence>
<dbReference type="EMBL" id="FUXF01000024">
    <property type="protein sequence ID" value="SJZ59816.1"/>
    <property type="molecule type" value="Genomic_DNA"/>
</dbReference>
<dbReference type="PANTHER" id="PTHR30027">
    <property type="entry name" value="RIBOSOMAL RNA SMALL SUBUNIT METHYLTRANSFERASE E"/>
    <property type="match status" value="1"/>
</dbReference>
<dbReference type="Proteomes" id="UP000190389">
    <property type="component" value="Unassembled WGS sequence"/>
</dbReference>
<evidence type="ECO:0000313" key="15">
    <source>
        <dbReference type="Proteomes" id="UP000190389"/>
    </source>
</evidence>
<comment type="catalytic activity">
    <reaction evidence="11 12">
        <text>uridine(1498) in 16S rRNA + S-adenosyl-L-methionine = N(3)-methyluridine(1498) in 16S rRNA + S-adenosyl-L-homocysteine + H(+)</text>
        <dbReference type="Rhea" id="RHEA:42920"/>
        <dbReference type="Rhea" id="RHEA-COMP:10283"/>
        <dbReference type="Rhea" id="RHEA-COMP:10284"/>
        <dbReference type="ChEBI" id="CHEBI:15378"/>
        <dbReference type="ChEBI" id="CHEBI:57856"/>
        <dbReference type="ChEBI" id="CHEBI:59789"/>
        <dbReference type="ChEBI" id="CHEBI:65315"/>
        <dbReference type="ChEBI" id="CHEBI:74502"/>
        <dbReference type="EC" id="2.1.1.193"/>
    </reaction>
</comment>
<dbReference type="RefSeq" id="WP_078747283.1">
    <property type="nucleotide sequence ID" value="NZ_CP137850.1"/>
</dbReference>
<dbReference type="InterPro" id="IPR046886">
    <property type="entry name" value="RsmE_MTase_dom"/>
</dbReference>
<evidence type="ECO:0000256" key="5">
    <source>
        <dbReference type="ARBA" id="ARBA00022490"/>
    </source>
</evidence>
<evidence type="ECO:0000256" key="1">
    <source>
        <dbReference type="ARBA" id="ARBA00004496"/>
    </source>
</evidence>
<dbReference type="InterPro" id="IPR006700">
    <property type="entry name" value="RsmE"/>
</dbReference>
<evidence type="ECO:0000256" key="9">
    <source>
        <dbReference type="ARBA" id="ARBA00022691"/>
    </source>
</evidence>
<evidence type="ECO:0000256" key="3">
    <source>
        <dbReference type="ARBA" id="ARBA00012328"/>
    </source>
</evidence>
<keyword evidence="7 12" id="KW-0489">Methyltransferase</keyword>
<organism evidence="14 15">
    <name type="scientific">Mycoplasmopsis verecunda</name>
    <dbReference type="NCBI Taxonomy" id="171291"/>
    <lineage>
        <taxon>Bacteria</taxon>
        <taxon>Bacillati</taxon>
        <taxon>Mycoplasmatota</taxon>
        <taxon>Mycoplasmoidales</taxon>
        <taxon>Metamycoplasmataceae</taxon>
        <taxon>Mycoplasmopsis</taxon>
    </lineage>
</organism>
<feature type="domain" description="Ribosomal RNA small subunit methyltransferase E methyltransferase" evidence="13">
    <location>
        <begin position="63"/>
        <end position="223"/>
    </location>
</feature>
<evidence type="ECO:0000256" key="6">
    <source>
        <dbReference type="ARBA" id="ARBA00022552"/>
    </source>
</evidence>
<dbReference type="SUPFAM" id="SSF75217">
    <property type="entry name" value="alpha/beta knot"/>
    <property type="match status" value="1"/>
</dbReference>